<dbReference type="Proteomes" id="UP000199208">
    <property type="component" value="Unassembled WGS sequence"/>
</dbReference>
<dbReference type="Gene3D" id="1.20.1260.10">
    <property type="match status" value="1"/>
</dbReference>
<gene>
    <name evidence="2" type="ORF">SAMN03080599_03282</name>
</gene>
<dbReference type="CDD" id="cd01045">
    <property type="entry name" value="Ferritin_like_AB"/>
    <property type="match status" value="1"/>
</dbReference>
<dbReference type="AlphaFoldDB" id="A0A1G5S6S1"/>
<evidence type="ECO:0000313" key="2">
    <source>
        <dbReference type="EMBL" id="SCZ82026.1"/>
    </source>
</evidence>
<dbReference type="GO" id="GO:0016491">
    <property type="term" value="F:oxidoreductase activity"/>
    <property type="evidence" value="ECO:0007669"/>
    <property type="project" value="InterPro"/>
</dbReference>
<dbReference type="RefSeq" id="WP_092593415.1">
    <property type="nucleotide sequence ID" value="NZ_FMWL01000031.1"/>
</dbReference>
<evidence type="ECO:0000259" key="1">
    <source>
        <dbReference type="Pfam" id="PF02915"/>
    </source>
</evidence>
<name>A0A1G5S6S1_9FIRM</name>
<dbReference type="OrthoDB" id="271558at2"/>
<dbReference type="EMBL" id="FMWL01000031">
    <property type="protein sequence ID" value="SCZ82026.1"/>
    <property type="molecule type" value="Genomic_DNA"/>
</dbReference>
<dbReference type="Pfam" id="PF02915">
    <property type="entry name" value="Rubrerythrin"/>
    <property type="match status" value="1"/>
</dbReference>
<dbReference type="InterPro" id="IPR009078">
    <property type="entry name" value="Ferritin-like_SF"/>
</dbReference>
<dbReference type="InterPro" id="IPR012347">
    <property type="entry name" value="Ferritin-like"/>
</dbReference>
<dbReference type="InterPro" id="IPR003251">
    <property type="entry name" value="Rr_diiron-bd_dom"/>
</dbReference>
<dbReference type="GO" id="GO:0046872">
    <property type="term" value="F:metal ion binding"/>
    <property type="evidence" value="ECO:0007669"/>
    <property type="project" value="InterPro"/>
</dbReference>
<dbReference type="SUPFAM" id="SSF47240">
    <property type="entry name" value="Ferritin-like"/>
    <property type="match status" value="1"/>
</dbReference>
<reference evidence="2 3" key="1">
    <citation type="submission" date="2016-10" db="EMBL/GenBank/DDBJ databases">
        <authorList>
            <person name="de Groot N.N."/>
        </authorList>
    </citation>
    <scope>NUCLEOTIDE SEQUENCE [LARGE SCALE GENOMIC DNA]</scope>
    <source>
        <strain evidence="2 3">DSM 2784</strain>
    </source>
</reference>
<dbReference type="InterPro" id="IPR052364">
    <property type="entry name" value="Rubrerythrin"/>
</dbReference>
<evidence type="ECO:0000313" key="3">
    <source>
        <dbReference type="Proteomes" id="UP000199208"/>
    </source>
</evidence>
<dbReference type="PANTHER" id="PTHR43865:SF1">
    <property type="entry name" value="RUBRERYTHRIN-RELATED"/>
    <property type="match status" value="1"/>
</dbReference>
<dbReference type="STRING" id="1120920.SAMN03080599_03282"/>
<organism evidence="2 3">
    <name type="scientific">Acidaminobacter hydrogenoformans DSM 2784</name>
    <dbReference type="NCBI Taxonomy" id="1120920"/>
    <lineage>
        <taxon>Bacteria</taxon>
        <taxon>Bacillati</taxon>
        <taxon>Bacillota</taxon>
        <taxon>Clostridia</taxon>
        <taxon>Peptostreptococcales</taxon>
        <taxon>Acidaminobacteraceae</taxon>
        <taxon>Acidaminobacter</taxon>
    </lineage>
</organism>
<feature type="domain" description="Rubrerythrin diiron-binding" evidence="1">
    <location>
        <begin position="7"/>
        <end position="146"/>
    </location>
</feature>
<dbReference type="PANTHER" id="PTHR43865">
    <property type="entry name" value="RUBRERYTHRIN-RELATED"/>
    <property type="match status" value="1"/>
</dbReference>
<accession>A0A1G5S6S1</accession>
<keyword evidence="3" id="KW-1185">Reference proteome</keyword>
<proteinExistence type="predicted"/>
<protein>
    <submittedName>
        <fullName evidence="2">Rubrerythrin</fullName>
    </submittedName>
</protein>
<sequence length="163" mass="19054">MKDQELKIIQTAIINELEGYEFYKMAHEKTEDPSVKAAFLTLAEEEKKHIDWLKELFEKVRDSDEDVLKLSMMDNPPSPDIFKWENLDRTSASLAVSVFGIGIQMERMSVEFYENAAKRSEITAARSLFDTLAKWEKVHLDMFSSEYDKLQNTWWVDQGFAPF</sequence>